<keyword evidence="8 13" id="KW-0808">Transferase</keyword>
<dbReference type="NCBIfam" id="TIGR00187">
    <property type="entry name" value="ribE"/>
    <property type="match status" value="1"/>
</dbReference>
<dbReference type="InterPro" id="IPR017938">
    <property type="entry name" value="Riboflavin_synthase-like_b-brl"/>
</dbReference>
<evidence type="ECO:0000313" key="16">
    <source>
        <dbReference type="Proteomes" id="UP000292665"/>
    </source>
</evidence>
<proteinExistence type="predicted"/>
<dbReference type="InterPro" id="IPR023366">
    <property type="entry name" value="ATP_synth_asu-like_sf"/>
</dbReference>
<reference evidence="13 15" key="1">
    <citation type="submission" date="2015-09" db="EMBL/GenBank/DDBJ databases">
        <authorList>
            <consortium name="Pathogen Informatics"/>
        </authorList>
    </citation>
    <scope>NUCLEOTIDE SEQUENCE [LARGE SCALE GENOMIC DNA]</scope>
    <source>
        <strain evidence="13 15">2789STDY5834841</strain>
    </source>
</reference>
<dbReference type="PROSITE" id="PS51177">
    <property type="entry name" value="LUMAZINE_BIND"/>
    <property type="match status" value="2"/>
</dbReference>
<dbReference type="EMBL" id="RCYR01000024">
    <property type="protein sequence ID" value="RYS78670.1"/>
    <property type="molecule type" value="Genomic_DNA"/>
</dbReference>
<dbReference type="eggNOG" id="COG0307">
    <property type="taxonomic scope" value="Bacteria"/>
</dbReference>
<evidence type="ECO:0000256" key="7">
    <source>
        <dbReference type="ARBA" id="ARBA00022619"/>
    </source>
</evidence>
<reference evidence="14 16" key="2">
    <citation type="journal article" date="2019" name="Science, e1252229">
        <title>Invertible promoters mediate bacterial phase variation, antibiotic resistance, and host adaptation in the gut.</title>
        <authorList>
            <person name="Jiang X."/>
            <person name="Hall A.B."/>
            <person name="Arthur T.D."/>
            <person name="Plichta D.R."/>
            <person name="Covington C.T."/>
            <person name="Poyet M."/>
            <person name="Crothers J."/>
            <person name="Moses P.L."/>
            <person name="Tolonen A.C."/>
            <person name="Vlamakis H."/>
            <person name="Alm E.J."/>
            <person name="Xavier R.J."/>
        </authorList>
    </citation>
    <scope>NUCLEOTIDE SEQUENCE [LARGE SCALE GENOMIC DNA]</scope>
    <source>
        <strain evidence="14">Aa_0143</strain>
        <strain evidence="16">aa_0143</strain>
    </source>
</reference>
<evidence type="ECO:0000256" key="1">
    <source>
        <dbReference type="ARBA" id="ARBA00000968"/>
    </source>
</evidence>
<feature type="domain" description="Lumazine-binding" evidence="12">
    <location>
        <begin position="97"/>
        <end position="193"/>
    </location>
</feature>
<feature type="domain" description="Lumazine-binding" evidence="12">
    <location>
        <begin position="1"/>
        <end position="96"/>
    </location>
</feature>
<dbReference type="PANTHER" id="PTHR21098">
    <property type="entry name" value="RIBOFLAVIN SYNTHASE ALPHA CHAIN"/>
    <property type="match status" value="1"/>
</dbReference>
<evidence type="ECO:0000256" key="8">
    <source>
        <dbReference type="ARBA" id="ARBA00022679"/>
    </source>
</evidence>
<dbReference type="Proteomes" id="UP000292665">
    <property type="component" value="Unassembled WGS sequence"/>
</dbReference>
<dbReference type="InterPro" id="IPR001783">
    <property type="entry name" value="Lumazine-bd"/>
</dbReference>
<dbReference type="SUPFAM" id="SSF63380">
    <property type="entry name" value="Riboflavin synthase domain-like"/>
    <property type="match status" value="2"/>
</dbReference>
<dbReference type="GeneID" id="79805688"/>
<dbReference type="Proteomes" id="UP000095787">
    <property type="component" value="Unassembled WGS sequence"/>
</dbReference>
<evidence type="ECO:0000259" key="12">
    <source>
        <dbReference type="PROSITE" id="PS51177"/>
    </source>
</evidence>
<name>A0A174ER72_9FIRM</name>
<keyword evidence="9" id="KW-0677">Repeat</keyword>
<dbReference type="FunFam" id="2.40.30.20:FF:000003">
    <property type="entry name" value="Riboflavin synthase, alpha subunit"/>
    <property type="match status" value="1"/>
</dbReference>
<evidence type="ECO:0000313" key="15">
    <source>
        <dbReference type="Proteomes" id="UP000095787"/>
    </source>
</evidence>
<feature type="repeat" description="Lumazine-binding" evidence="11">
    <location>
        <begin position="1"/>
        <end position="96"/>
    </location>
</feature>
<organism evidence="13 15">
    <name type="scientific">[Ruminococcus] torques</name>
    <dbReference type="NCBI Taxonomy" id="33039"/>
    <lineage>
        <taxon>Bacteria</taxon>
        <taxon>Bacillati</taxon>
        <taxon>Bacillota</taxon>
        <taxon>Clostridia</taxon>
        <taxon>Lachnospirales</taxon>
        <taxon>Lachnospiraceae</taxon>
        <taxon>Mediterraneibacter</taxon>
    </lineage>
</organism>
<sequence length="217" mass="23419">MFTGIVEEKGKVRYIQLTGESGILAVKARKVLEGTRIGDSIAVNGVCLTVTSIQPDGFTADVMAETIRRSSLGSCKAGSQVNLERAMAADGRFGGHIVSGHIDGTGVIRSMLREENAIWVSIETSPQILHLIVEKGSVCIDGISLTVARVDEAGFQVSVIPHTGEETTLLEKVPGDLVNLENDVIGKYVEKLLGIRKNEEEKKESGITMEFLEEFGF</sequence>
<evidence type="ECO:0000313" key="14">
    <source>
        <dbReference type="EMBL" id="RYS78670.1"/>
    </source>
</evidence>
<comment type="pathway">
    <text evidence="3">Cofactor biosynthesis; riboflavin biosynthesis; riboflavin from 2-hydroxy-3-oxobutyl phosphate and 5-amino-6-(D-ribitylamino)uracil: step 2/2.</text>
</comment>
<dbReference type="PANTHER" id="PTHR21098:SF12">
    <property type="entry name" value="RIBOFLAVIN SYNTHASE"/>
    <property type="match status" value="1"/>
</dbReference>
<dbReference type="GO" id="GO:0004746">
    <property type="term" value="F:riboflavin synthase activity"/>
    <property type="evidence" value="ECO:0007669"/>
    <property type="project" value="UniProtKB-UniRule"/>
</dbReference>
<evidence type="ECO:0000256" key="11">
    <source>
        <dbReference type="PROSITE-ProRule" id="PRU00524"/>
    </source>
</evidence>
<comment type="function">
    <text evidence="2">Catalyzes the dismutation of two molecules of 6,7-dimethyl-8-ribityllumazine, resulting in the formation of riboflavin and 5-amino-6-(D-ribitylamino)uracil.</text>
</comment>
<evidence type="ECO:0000256" key="6">
    <source>
        <dbReference type="ARBA" id="ARBA00013950"/>
    </source>
</evidence>
<dbReference type="NCBIfam" id="NF006767">
    <property type="entry name" value="PRK09289.1"/>
    <property type="match status" value="1"/>
</dbReference>
<dbReference type="CDD" id="cd00402">
    <property type="entry name" value="Riboflavin_synthase_like"/>
    <property type="match status" value="1"/>
</dbReference>
<dbReference type="EMBL" id="CYZO01000044">
    <property type="protein sequence ID" value="CUO40423.1"/>
    <property type="molecule type" value="Genomic_DNA"/>
</dbReference>
<dbReference type="PIRSF" id="PIRSF000498">
    <property type="entry name" value="Riboflavin_syn_A"/>
    <property type="match status" value="1"/>
</dbReference>
<comment type="subunit">
    <text evidence="4">Homotrimer.</text>
</comment>
<dbReference type="AlphaFoldDB" id="A0A174ER72"/>
<dbReference type="EC" id="2.5.1.9" evidence="5 10"/>
<dbReference type="GeneID" id="97329795"/>
<evidence type="ECO:0000256" key="10">
    <source>
        <dbReference type="NCBIfam" id="TIGR00187"/>
    </source>
</evidence>
<dbReference type="NCBIfam" id="NF009566">
    <property type="entry name" value="PRK13020.1"/>
    <property type="match status" value="1"/>
</dbReference>
<dbReference type="Pfam" id="PF00677">
    <property type="entry name" value="Lum_binding"/>
    <property type="match status" value="2"/>
</dbReference>
<dbReference type="FunFam" id="2.40.30.20:FF:000004">
    <property type="entry name" value="Riboflavin synthase, alpha subunit"/>
    <property type="match status" value="1"/>
</dbReference>
<evidence type="ECO:0000256" key="9">
    <source>
        <dbReference type="ARBA" id="ARBA00022737"/>
    </source>
</evidence>
<feature type="repeat" description="Lumazine-binding" evidence="11">
    <location>
        <begin position="97"/>
        <end position="193"/>
    </location>
</feature>
<protein>
    <recommendedName>
        <fullName evidence="6 10">Riboflavin synthase</fullName>
        <ecNumber evidence="5 10">2.5.1.9</ecNumber>
    </recommendedName>
</protein>
<dbReference type="GO" id="GO:0009231">
    <property type="term" value="P:riboflavin biosynthetic process"/>
    <property type="evidence" value="ECO:0007669"/>
    <property type="project" value="UniProtKB-KW"/>
</dbReference>
<dbReference type="InterPro" id="IPR026017">
    <property type="entry name" value="Lumazine-bd_dom"/>
</dbReference>
<accession>A0A174ER72</accession>
<gene>
    <name evidence="13" type="primary">ribE</name>
    <name evidence="14" type="ORF">EAI93_11065</name>
    <name evidence="13" type="ORF">ERS852456_02459</name>
</gene>
<evidence type="ECO:0000313" key="13">
    <source>
        <dbReference type="EMBL" id="CUO40423.1"/>
    </source>
</evidence>
<dbReference type="Gene3D" id="2.40.30.20">
    <property type="match status" value="2"/>
</dbReference>
<evidence type="ECO:0000256" key="4">
    <source>
        <dbReference type="ARBA" id="ARBA00011233"/>
    </source>
</evidence>
<evidence type="ECO:0000256" key="3">
    <source>
        <dbReference type="ARBA" id="ARBA00004887"/>
    </source>
</evidence>
<evidence type="ECO:0000256" key="2">
    <source>
        <dbReference type="ARBA" id="ARBA00002803"/>
    </source>
</evidence>
<keyword evidence="7" id="KW-0686">Riboflavin biosynthesis</keyword>
<evidence type="ECO:0000256" key="5">
    <source>
        <dbReference type="ARBA" id="ARBA00012827"/>
    </source>
</evidence>
<comment type="catalytic activity">
    <reaction evidence="1">
        <text>2 6,7-dimethyl-8-(1-D-ribityl)lumazine + H(+) = 5-amino-6-(D-ribitylamino)uracil + riboflavin</text>
        <dbReference type="Rhea" id="RHEA:20772"/>
        <dbReference type="ChEBI" id="CHEBI:15378"/>
        <dbReference type="ChEBI" id="CHEBI:15934"/>
        <dbReference type="ChEBI" id="CHEBI:57986"/>
        <dbReference type="ChEBI" id="CHEBI:58201"/>
        <dbReference type="EC" id="2.5.1.9"/>
    </reaction>
</comment>
<dbReference type="RefSeq" id="WP_004844978.1">
    <property type="nucleotide sequence ID" value="NZ_AP028249.1"/>
</dbReference>